<protein>
    <submittedName>
        <fullName evidence="2">Uncharacterized protein</fullName>
    </submittedName>
</protein>
<accession>A0ABV6HNF7</accession>
<evidence type="ECO:0000313" key="3">
    <source>
        <dbReference type="Proteomes" id="UP001589774"/>
    </source>
</evidence>
<proteinExistence type="predicted"/>
<feature type="signal peptide" evidence="1">
    <location>
        <begin position="1"/>
        <end position="25"/>
    </location>
</feature>
<comment type="caution">
    <text evidence="2">The sequence shown here is derived from an EMBL/GenBank/DDBJ whole genome shotgun (WGS) entry which is preliminary data.</text>
</comment>
<reference evidence="2 3" key="1">
    <citation type="submission" date="2024-09" db="EMBL/GenBank/DDBJ databases">
        <authorList>
            <person name="Sun Q."/>
            <person name="Mori K."/>
        </authorList>
    </citation>
    <scope>NUCLEOTIDE SEQUENCE [LARGE SCALE GENOMIC DNA]</scope>
    <source>
        <strain evidence="2 3">CCM 7765</strain>
    </source>
</reference>
<feature type="chain" id="PRO_5045101172" evidence="1">
    <location>
        <begin position="26"/>
        <end position="275"/>
    </location>
</feature>
<name>A0ABV6HNF7_9SPHI</name>
<dbReference type="EMBL" id="JBHLWO010000002">
    <property type="protein sequence ID" value="MFC0320246.1"/>
    <property type="molecule type" value="Genomic_DNA"/>
</dbReference>
<keyword evidence="3" id="KW-1185">Reference proteome</keyword>
<evidence type="ECO:0000313" key="2">
    <source>
        <dbReference type="EMBL" id="MFC0320246.1"/>
    </source>
</evidence>
<dbReference type="RefSeq" id="WP_149105916.1">
    <property type="nucleotide sequence ID" value="NZ_JBHLWO010000002.1"/>
</dbReference>
<organism evidence="2 3">
    <name type="scientific">Olivibacter oleidegradans</name>
    <dbReference type="NCBI Taxonomy" id="760123"/>
    <lineage>
        <taxon>Bacteria</taxon>
        <taxon>Pseudomonadati</taxon>
        <taxon>Bacteroidota</taxon>
        <taxon>Sphingobacteriia</taxon>
        <taxon>Sphingobacteriales</taxon>
        <taxon>Sphingobacteriaceae</taxon>
        <taxon>Olivibacter</taxon>
    </lineage>
</organism>
<evidence type="ECO:0000256" key="1">
    <source>
        <dbReference type="SAM" id="SignalP"/>
    </source>
</evidence>
<dbReference type="Proteomes" id="UP001589774">
    <property type="component" value="Unassembled WGS sequence"/>
</dbReference>
<keyword evidence="1" id="KW-0732">Signal</keyword>
<sequence>MIQRISLLSTVLISHLLLNCLLVSAQEDDSVKFTAIEDSVISIRMQKMLGSGPDGNISFSIGVQMDYPEEIKVCNPNVTGIPESIRQATASFLILDNFQFYFQNYIAGKMPKTYFLQEAKKAGWDLKDTLFLSREPLRCVLQFVTGLNDKGEAIFIADINGNNDFSDDAIKRLSSLAHLTYGASPIPVPVDYSESGQILKDTVHIILASHEKDSEGKPMLTITHPEFYYRKYTVTGSLITYAVGVQSVIRLDCMSCRNNRISVQCRGTKVTDWAI</sequence>
<gene>
    <name evidence="2" type="ORF">ACFFI0_18110</name>
</gene>